<dbReference type="PANTHER" id="PTHR43798:SF33">
    <property type="entry name" value="HYDROLASE, PUTATIVE (AFU_ORTHOLOGUE AFUA_2G14860)-RELATED"/>
    <property type="match status" value="1"/>
</dbReference>
<evidence type="ECO:0000259" key="1">
    <source>
        <dbReference type="Pfam" id="PF12697"/>
    </source>
</evidence>
<dbReference type="Proteomes" id="UP000241193">
    <property type="component" value="Unassembled WGS sequence"/>
</dbReference>
<sequence>MPDLQALHFHHDHGRIACAVVRAAQPQGLPALLMVHGLASNRTRWREFMCASALAQTHDLIAVDLRGHGEALTRSAIDTERWCADLSAVLAHLGHRRAIVLGHSMGAQVALRFAARHTAMCAALVLIDPVFRAALRGRWRLLGGTAPLIGVAARVVRALNAMGVHRGALPPLDLHALDEMARHALLSQQDTAAFIRRYSSARADLRHVPLAVYLQDLVEMFRSPPLPTGIPMLALLSRAATFADGARMAAALRSAGAQVRDIDCQHWPLTERPDEVRQLVDDWVDGLAVADTATMR</sequence>
<dbReference type="Pfam" id="PF12697">
    <property type="entry name" value="Abhydrolase_6"/>
    <property type="match status" value="1"/>
</dbReference>
<dbReference type="OrthoDB" id="9793083at2"/>
<keyword evidence="3" id="KW-1185">Reference proteome</keyword>
<dbReference type="InterPro" id="IPR000073">
    <property type="entry name" value="AB_hydrolase_1"/>
</dbReference>
<dbReference type="AlphaFoldDB" id="A0A2T4ICX4"/>
<dbReference type="GO" id="GO:0016020">
    <property type="term" value="C:membrane"/>
    <property type="evidence" value="ECO:0007669"/>
    <property type="project" value="TreeGrafter"/>
</dbReference>
<dbReference type="PANTHER" id="PTHR43798">
    <property type="entry name" value="MONOACYLGLYCEROL LIPASE"/>
    <property type="match status" value="1"/>
</dbReference>
<evidence type="ECO:0000313" key="3">
    <source>
        <dbReference type="Proteomes" id="UP000241193"/>
    </source>
</evidence>
<comment type="caution">
    <text evidence="2">The sequence shown here is derived from an EMBL/GenBank/DDBJ whole genome shotgun (WGS) entry which is preliminary data.</text>
</comment>
<feature type="domain" description="AB hydrolase-1" evidence="1">
    <location>
        <begin position="32"/>
        <end position="278"/>
    </location>
</feature>
<organism evidence="2 3">
    <name type="scientific">Pseudothauera lacus</name>
    <dbReference type="NCBI Taxonomy" id="2136175"/>
    <lineage>
        <taxon>Bacteria</taxon>
        <taxon>Pseudomonadati</taxon>
        <taxon>Pseudomonadota</taxon>
        <taxon>Betaproteobacteria</taxon>
        <taxon>Rhodocyclales</taxon>
        <taxon>Zoogloeaceae</taxon>
        <taxon>Pseudothauera</taxon>
    </lineage>
</organism>
<gene>
    <name evidence="2" type="ORF">C8261_12980</name>
</gene>
<dbReference type="EMBL" id="PZKC01000011">
    <property type="protein sequence ID" value="PTD95634.1"/>
    <property type="molecule type" value="Genomic_DNA"/>
</dbReference>
<reference evidence="2 3" key="2">
    <citation type="submission" date="2018-04" db="EMBL/GenBank/DDBJ databases">
        <title>Thauera lacus sp. nov., isolated from an saline lake in Inner Mongolia, China.</title>
        <authorList>
            <person name="Liang Q.-Y."/>
        </authorList>
    </citation>
    <scope>NUCLEOTIDE SEQUENCE [LARGE SCALE GENOMIC DNA]</scope>
    <source>
        <strain evidence="2 3">D20</strain>
    </source>
</reference>
<keyword evidence="2" id="KW-0378">Hydrolase</keyword>
<accession>A0A2T4ICX4</accession>
<dbReference type="RefSeq" id="WP_107494154.1">
    <property type="nucleotide sequence ID" value="NZ_PZKC01000011.1"/>
</dbReference>
<proteinExistence type="predicted"/>
<reference evidence="2 3" key="1">
    <citation type="submission" date="2018-03" db="EMBL/GenBank/DDBJ databases">
        <authorList>
            <person name="Keele B.F."/>
        </authorList>
    </citation>
    <scope>NUCLEOTIDE SEQUENCE [LARGE SCALE GENOMIC DNA]</scope>
    <source>
        <strain evidence="2 3">D20</strain>
    </source>
</reference>
<name>A0A2T4ICX4_9RHOO</name>
<evidence type="ECO:0000313" key="2">
    <source>
        <dbReference type="EMBL" id="PTD95634.1"/>
    </source>
</evidence>
<dbReference type="Gene3D" id="3.40.50.1820">
    <property type="entry name" value="alpha/beta hydrolase"/>
    <property type="match status" value="1"/>
</dbReference>
<dbReference type="GO" id="GO:0016787">
    <property type="term" value="F:hydrolase activity"/>
    <property type="evidence" value="ECO:0007669"/>
    <property type="project" value="UniProtKB-KW"/>
</dbReference>
<protein>
    <submittedName>
        <fullName evidence="2">Alpha/beta hydrolase</fullName>
    </submittedName>
</protein>
<dbReference type="InterPro" id="IPR029058">
    <property type="entry name" value="AB_hydrolase_fold"/>
</dbReference>
<dbReference type="SUPFAM" id="SSF53474">
    <property type="entry name" value="alpha/beta-Hydrolases"/>
    <property type="match status" value="1"/>
</dbReference>
<dbReference type="InterPro" id="IPR050266">
    <property type="entry name" value="AB_hydrolase_sf"/>
</dbReference>